<keyword evidence="12 17" id="KW-0697">Rotamase</keyword>
<evidence type="ECO:0000256" key="12">
    <source>
        <dbReference type="ARBA" id="ARBA00023110"/>
    </source>
</evidence>
<organism evidence="20 21">
    <name type="scientific">Olea europaea subsp. europaea</name>
    <dbReference type="NCBI Taxonomy" id="158383"/>
    <lineage>
        <taxon>Eukaryota</taxon>
        <taxon>Viridiplantae</taxon>
        <taxon>Streptophyta</taxon>
        <taxon>Embryophyta</taxon>
        <taxon>Tracheophyta</taxon>
        <taxon>Spermatophyta</taxon>
        <taxon>Magnoliopsida</taxon>
        <taxon>eudicotyledons</taxon>
        <taxon>Gunneridae</taxon>
        <taxon>Pentapetalae</taxon>
        <taxon>asterids</taxon>
        <taxon>lamiids</taxon>
        <taxon>Lamiales</taxon>
        <taxon>Oleaceae</taxon>
        <taxon>Oleeae</taxon>
        <taxon>Olea</taxon>
    </lineage>
</organism>
<dbReference type="OrthoDB" id="1902587at2759"/>
<evidence type="ECO:0000256" key="2">
    <source>
        <dbReference type="ARBA" id="ARBA00004123"/>
    </source>
</evidence>
<dbReference type="PROSITE" id="PS50005">
    <property type="entry name" value="TPR"/>
    <property type="match status" value="1"/>
</dbReference>
<comment type="catalytic activity">
    <reaction evidence="1 17">
        <text>[protein]-peptidylproline (omega=180) = [protein]-peptidylproline (omega=0)</text>
        <dbReference type="Rhea" id="RHEA:16237"/>
        <dbReference type="Rhea" id="RHEA-COMP:10747"/>
        <dbReference type="Rhea" id="RHEA-COMP:10748"/>
        <dbReference type="ChEBI" id="CHEBI:83833"/>
        <dbReference type="ChEBI" id="CHEBI:83834"/>
        <dbReference type="EC" id="5.2.1.8"/>
    </reaction>
</comment>
<dbReference type="InterPro" id="IPR011990">
    <property type="entry name" value="TPR-like_helical_dom_sf"/>
</dbReference>
<protein>
    <recommendedName>
        <fullName evidence="17">peptidylprolyl isomerase</fullName>
        <ecNumber evidence="17">5.2.1.8</ecNumber>
    </recommendedName>
</protein>
<dbReference type="SUPFAM" id="SSF48452">
    <property type="entry name" value="TPR-like"/>
    <property type="match status" value="1"/>
</dbReference>
<keyword evidence="14" id="KW-0206">Cytoskeleton</keyword>
<dbReference type="Gene3D" id="3.10.50.40">
    <property type="match status" value="3"/>
</dbReference>
<comment type="caution">
    <text evidence="20">The sequence shown here is derived from an EMBL/GenBank/DDBJ whole genome shotgun (WGS) entry which is preliminary data.</text>
</comment>
<feature type="domain" description="PPIase FKBP-type" evidence="19">
    <location>
        <begin position="163"/>
        <end position="251"/>
    </location>
</feature>
<feature type="domain" description="PPIase FKBP-type" evidence="19">
    <location>
        <begin position="279"/>
        <end position="365"/>
    </location>
</feature>
<dbReference type="GO" id="GO:0005874">
    <property type="term" value="C:microtubule"/>
    <property type="evidence" value="ECO:0007669"/>
    <property type="project" value="UniProtKB-KW"/>
</dbReference>
<dbReference type="PANTHER" id="PTHR46512">
    <property type="entry name" value="PEPTIDYLPROLYL ISOMERASE"/>
    <property type="match status" value="1"/>
</dbReference>
<keyword evidence="14" id="KW-0963">Cytoplasm</keyword>
<dbReference type="AlphaFoldDB" id="A0A8S0S3U0"/>
<evidence type="ECO:0000256" key="13">
    <source>
        <dbReference type="ARBA" id="ARBA00023128"/>
    </source>
</evidence>
<keyword evidence="7" id="KW-0597">Phosphoprotein</keyword>
<dbReference type="InterPro" id="IPR001179">
    <property type="entry name" value="PPIase_FKBP_dom"/>
</dbReference>
<evidence type="ECO:0000256" key="16">
    <source>
        <dbReference type="ARBA" id="ARBA00023242"/>
    </source>
</evidence>
<keyword evidence="10 18" id="KW-0802">TPR repeat</keyword>
<dbReference type="GO" id="GO:0003755">
    <property type="term" value="F:peptidyl-prolyl cis-trans isomerase activity"/>
    <property type="evidence" value="ECO:0007669"/>
    <property type="project" value="UniProtKB-KW"/>
</dbReference>
<evidence type="ECO:0000256" key="6">
    <source>
        <dbReference type="ARBA" id="ARBA00022481"/>
    </source>
</evidence>
<keyword evidence="11" id="KW-0007">Acetylation</keyword>
<evidence type="ECO:0000256" key="10">
    <source>
        <dbReference type="ARBA" id="ARBA00022803"/>
    </source>
</evidence>
<keyword evidence="6" id="KW-0488">Methylation</keyword>
<evidence type="ECO:0000256" key="15">
    <source>
        <dbReference type="ARBA" id="ARBA00023235"/>
    </source>
</evidence>
<dbReference type="EMBL" id="CACTIH010003827">
    <property type="protein sequence ID" value="CAA2985751.1"/>
    <property type="molecule type" value="Genomic_DNA"/>
</dbReference>
<evidence type="ECO:0000256" key="18">
    <source>
        <dbReference type="PROSITE-ProRule" id="PRU00339"/>
    </source>
</evidence>
<accession>A0A8S0S3U0</accession>
<evidence type="ECO:0000256" key="3">
    <source>
        <dbReference type="ARBA" id="ARBA00004173"/>
    </source>
</evidence>
<dbReference type="Gramene" id="OE9A042409T5">
    <property type="protein sequence ID" value="OE9A042409C5"/>
    <property type="gene ID" value="OE9A042409"/>
</dbReference>
<dbReference type="InterPro" id="IPR050754">
    <property type="entry name" value="FKBP4/5/8-like"/>
</dbReference>
<dbReference type="InterPro" id="IPR046357">
    <property type="entry name" value="PPIase_dom_sf"/>
</dbReference>
<evidence type="ECO:0000256" key="11">
    <source>
        <dbReference type="ARBA" id="ARBA00022990"/>
    </source>
</evidence>
<evidence type="ECO:0000256" key="1">
    <source>
        <dbReference type="ARBA" id="ARBA00000971"/>
    </source>
</evidence>
<dbReference type="Pfam" id="PF00254">
    <property type="entry name" value="FKBP_C"/>
    <property type="match status" value="3"/>
</dbReference>
<evidence type="ECO:0000313" key="20">
    <source>
        <dbReference type="EMBL" id="CAA2985751.1"/>
    </source>
</evidence>
<evidence type="ECO:0000256" key="14">
    <source>
        <dbReference type="ARBA" id="ARBA00023212"/>
    </source>
</evidence>
<gene>
    <name evidence="20" type="ORF">OLEA9_A042409</name>
</gene>
<keyword evidence="15 17" id="KW-0413">Isomerase</keyword>
<dbReference type="PROSITE" id="PS50059">
    <property type="entry name" value="FKBP_PPIASE"/>
    <property type="match status" value="3"/>
</dbReference>
<evidence type="ECO:0000259" key="19">
    <source>
        <dbReference type="PROSITE" id="PS50059"/>
    </source>
</evidence>
<sequence>MAESPNTAICLDTDAQVSALPEKSIGTKGLLKTILQKGNSWQTPIPGDEVEVHYSVRLQDGEYFDSSRNKGIPFVFKLGQCEVIKGCDEGIATMRKGERAVFKIPPDLAYGEAGSPPIVPPNSTLIFDVELISWNPIRDITGDGGILKKITREGDGWATPNNADEVLVKYEARCEKGTVISKSDGLEFSLNNGYLCSAMSKAVKTMRKGEKAELSVKFSYGLRHSEDGTSMIDGVPPYSNLIINLELISWRSVIDVMGDEKILKKVMKLGKGFDRPSEGSLAKVICVGKLKDGTVISRKGSEEEPFEYTCSEGKIEEGLDKAVMTMKKGEEAIVKISSDFYYGCEVGGRNSSDSVFYEIKLVDFTKDKPFWKMEIQERMEACERKKHEGNILFKAEKFQLASKKYDKECDLGKYSNIEQKIGARARASEYIEYNHSFSAEEKLQANSLRISCYLNNAACKLKLGEYLEVSRLCTKVLELDSFNVKALFRRSQAYMSTSDLEKAEDDLKRALAIDPKNKDLKLKHKDLKEKQRQYFQEEAKIFSTMISRIR</sequence>
<reference evidence="20 21" key="1">
    <citation type="submission" date="2019-12" db="EMBL/GenBank/DDBJ databases">
        <authorList>
            <person name="Alioto T."/>
            <person name="Alioto T."/>
            <person name="Gomez Garrido J."/>
        </authorList>
    </citation>
    <scope>NUCLEOTIDE SEQUENCE [LARGE SCALE GENOMIC DNA]</scope>
</reference>
<feature type="repeat" description="TPR" evidence="18">
    <location>
        <begin position="484"/>
        <end position="517"/>
    </location>
</feature>
<dbReference type="SUPFAM" id="SSF54534">
    <property type="entry name" value="FKBP-like"/>
    <property type="match status" value="3"/>
</dbReference>
<feature type="domain" description="PPIase FKBP-type" evidence="19">
    <location>
        <begin position="47"/>
        <end position="135"/>
    </location>
</feature>
<evidence type="ECO:0000313" key="21">
    <source>
        <dbReference type="Proteomes" id="UP000594638"/>
    </source>
</evidence>
<dbReference type="Proteomes" id="UP000594638">
    <property type="component" value="Unassembled WGS sequence"/>
</dbReference>
<dbReference type="Gene3D" id="1.25.40.10">
    <property type="entry name" value="Tetratricopeptide repeat domain"/>
    <property type="match status" value="1"/>
</dbReference>
<dbReference type="Pfam" id="PF07719">
    <property type="entry name" value="TPR_2"/>
    <property type="match status" value="1"/>
</dbReference>
<dbReference type="InterPro" id="IPR019734">
    <property type="entry name" value="TPR_rpt"/>
</dbReference>
<evidence type="ECO:0000256" key="5">
    <source>
        <dbReference type="ARBA" id="ARBA00004514"/>
    </source>
</evidence>
<evidence type="ECO:0000256" key="4">
    <source>
        <dbReference type="ARBA" id="ARBA00004245"/>
    </source>
</evidence>
<evidence type="ECO:0000256" key="8">
    <source>
        <dbReference type="ARBA" id="ARBA00022701"/>
    </source>
</evidence>
<keyword evidence="21" id="KW-1185">Reference proteome</keyword>
<keyword evidence="16" id="KW-0539">Nucleus</keyword>
<keyword evidence="8" id="KW-0493">Microtubule</keyword>
<dbReference type="GO" id="GO:0005634">
    <property type="term" value="C:nucleus"/>
    <property type="evidence" value="ECO:0007669"/>
    <property type="project" value="UniProtKB-SubCell"/>
</dbReference>
<keyword evidence="9" id="KW-0677">Repeat</keyword>
<evidence type="ECO:0000256" key="17">
    <source>
        <dbReference type="PROSITE-ProRule" id="PRU00277"/>
    </source>
</evidence>
<comment type="subcellular location">
    <subcellularLocation>
        <location evidence="4">Cytoplasm</location>
        <location evidence="4">Cytoskeleton</location>
    </subcellularLocation>
    <subcellularLocation>
        <location evidence="5">Cytoplasm</location>
        <location evidence="5">Cytosol</location>
    </subcellularLocation>
    <subcellularLocation>
        <location evidence="3">Mitochondrion</location>
    </subcellularLocation>
    <subcellularLocation>
        <location evidence="2">Nucleus</location>
    </subcellularLocation>
</comment>
<evidence type="ECO:0000256" key="7">
    <source>
        <dbReference type="ARBA" id="ARBA00022553"/>
    </source>
</evidence>
<dbReference type="GO" id="GO:0005829">
    <property type="term" value="C:cytosol"/>
    <property type="evidence" value="ECO:0007669"/>
    <property type="project" value="UniProtKB-SubCell"/>
</dbReference>
<name>A0A8S0S3U0_OLEEU</name>
<keyword evidence="13" id="KW-0496">Mitochondrion</keyword>
<dbReference type="InterPro" id="IPR013105">
    <property type="entry name" value="TPR_2"/>
</dbReference>
<evidence type="ECO:0000256" key="9">
    <source>
        <dbReference type="ARBA" id="ARBA00022737"/>
    </source>
</evidence>
<dbReference type="PANTHER" id="PTHR46512:SF11">
    <property type="entry name" value="PEPTIDYLPROLYL ISOMERASE"/>
    <property type="match status" value="1"/>
</dbReference>
<proteinExistence type="predicted"/>
<dbReference type="GO" id="GO:0005739">
    <property type="term" value="C:mitochondrion"/>
    <property type="evidence" value="ECO:0007669"/>
    <property type="project" value="UniProtKB-SubCell"/>
</dbReference>
<dbReference type="SMART" id="SM00028">
    <property type="entry name" value="TPR"/>
    <property type="match status" value="2"/>
</dbReference>
<dbReference type="FunFam" id="3.10.50.40:FF:000006">
    <property type="entry name" value="Peptidyl-prolyl cis-trans isomerase"/>
    <property type="match status" value="1"/>
</dbReference>
<dbReference type="EC" id="5.2.1.8" evidence="17"/>